<sequence length="147" mass="17025">MPPALKTDQHPITFSDRNDFDAAQLIHLYRQSPWAKHRALEQAQAMLAKTDVVISAWDGPRLVGFGRVLTDYVFRASIWDVIVDRDYQGRKIGTEIVRRILDHPTLQQVELFWLCTRMPGFYERLGFSAKEQTGMVWSRKKADPPPQ</sequence>
<keyword evidence="1 4" id="KW-0808">Transferase</keyword>
<dbReference type="Proteomes" id="UP000001660">
    <property type="component" value="Chromosome"/>
</dbReference>
<evidence type="ECO:0000313" key="5">
    <source>
        <dbReference type="Proteomes" id="UP000001660"/>
    </source>
</evidence>
<dbReference type="InterPro" id="IPR016181">
    <property type="entry name" value="Acyl_CoA_acyltransferase"/>
</dbReference>
<keyword evidence="5" id="KW-1185">Reference proteome</keyword>
<dbReference type="AlphaFoldDB" id="D8PAA1"/>
<feature type="domain" description="N-acetyltransferase" evidence="3">
    <location>
        <begin position="12"/>
        <end position="143"/>
    </location>
</feature>
<dbReference type="OrthoDB" id="9775804at2"/>
<evidence type="ECO:0000313" key="4">
    <source>
        <dbReference type="EMBL" id="CBK40160.1"/>
    </source>
</evidence>
<evidence type="ECO:0000259" key="3">
    <source>
        <dbReference type="PROSITE" id="PS51186"/>
    </source>
</evidence>
<dbReference type="EMBL" id="FP929003">
    <property type="protein sequence ID" value="CBK40160.1"/>
    <property type="molecule type" value="Genomic_DNA"/>
</dbReference>
<dbReference type="GO" id="GO:0005737">
    <property type="term" value="C:cytoplasm"/>
    <property type="evidence" value="ECO:0007669"/>
    <property type="project" value="TreeGrafter"/>
</dbReference>
<dbReference type="HOGENOM" id="CLU_086503_3_1_0"/>
<gene>
    <name evidence="4" type="ORF">NIDE0382</name>
</gene>
<organism evidence="4 5">
    <name type="scientific">Nitrospira defluvii</name>
    <dbReference type="NCBI Taxonomy" id="330214"/>
    <lineage>
        <taxon>Bacteria</taxon>
        <taxon>Pseudomonadati</taxon>
        <taxon>Nitrospirota</taxon>
        <taxon>Nitrospiria</taxon>
        <taxon>Nitrospirales</taxon>
        <taxon>Nitrospiraceae</taxon>
        <taxon>Nitrospira</taxon>
    </lineage>
</organism>
<accession>D8PAA1</accession>
<dbReference type="CDD" id="cd04301">
    <property type="entry name" value="NAT_SF"/>
    <property type="match status" value="1"/>
</dbReference>
<dbReference type="SUPFAM" id="SSF55729">
    <property type="entry name" value="Acyl-CoA N-acyltransferases (Nat)"/>
    <property type="match status" value="1"/>
</dbReference>
<dbReference type="InterPro" id="IPR045039">
    <property type="entry name" value="NSI-like"/>
</dbReference>
<dbReference type="GO" id="GO:0008080">
    <property type="term" value="F:N-acetyltransferase activity"/>
    <property type="evidence" value="ECO:0007669"/>
    <property type="project" value="InterPro"/>
</dbReference>
<dbReference type="KEGG" id="nde:NIDE0382"/>
<dbReference type="Pfam" id="PF00583">
    <property type="entry name" value="Acetyltransf_1"/>
    <property type="match status" value="1"/>
</dbReference>
<keyword evidence="2 4" id="KW-0012">Acyltransferase</keyword>
<reference evidence="4 5" key="1">
    <citation type="journal article" date="2010" name="Proc. Natl. Acad. Sci. U.S.A.">
        <title>A Nitrospira metagenome illuminates the physiology and evolution of globally important nitrite-oxidizing bacteria.</title>
        <authorList>
            <person name="Lucker S."/>
            <person name="Wagner M."/>
            <person name="Maixner F."/>
            <person name="Pelletier E."/>
            <person name="Koch H."/>
            <person name="Vacherie B."/>
            <person name="Rattei T."/>
            <person name="Sinninghe Damste J."/>
            <person name="Spieck E."/>
            <person name="Le Paslier D."/>
            <person name="Daims H."/>
        </authorList>
    </citation>
    <scope>NUCLEOTIDE SEQUENCE [LARGE SCALE GENOMIC DNA]</scope>
</reference>
<proteinExistence type="predicted"/>
<dbReference type="eggNOG" id="COG0456">
    <property type="taxonomic scope" value="Bacteria"/>
</dbReference>
<dbReference type="PANTHER" id="PTHR43626">
    <property type="entry name" value="ACYL-COA N-ACYLTRANSFERASE"/>
    <property type="match status" value="1"/>
</dbReference>
<dbReference type="PANTHER" id="PTHR43626:SF4">
    <property type="entry name" value="GCN5-RELATED N-ACETYLTRANSFERASE 2, CHLOROPLASTIC"/>
    <property type="match status" value="1"/>
</dbReference>
<evidence type="ECO:0000256" key="2">
    <source>
        <dbReference type="ARBA" id="ARBA00023315"/>
    </source>
</evidence>
<dbReference type="InterPro" id="IPR000182">
    <property type="entry name" value="GNAT_dom"/>
</dbReference>
<dbReference type="EC" id="2.3.1.-" evidence="4"/>
<name>D8PAA1_9BACT</name>
<dbReference type="PROSITE" id="PS51186">
    <property type="entry name" value="GNAT"/>
    <property type="match status" value="1"/>
</dbReference>
<dbReference type="Gene3D" id="3.40.630.30">
    <property type="match status" value="1"/>
</dbReference>
<protein>
    <submittedName>
        <fullName evidence="4">N-acetyltransferase, GCN5-related</fullName>
        <ecNumber evidence="4">2.3.1.-</ecNumber>
    </submittedName>
</protein>
<dbReference type="STRING" id="330214.NIDE0382"/>
<evidence type="ECO:0000256" key="1">
    <source>
        <dbReference type="ARBA" id="ARBA00022679"/>
    </source>
</evidence>